<dbReference type="Gene3D" id="3.40.50.1220">
    <property type="entry name" value="TPP-binding domain"/>
    <property type="match status" value="1"/>
</dbReference>
<gene>
    <name evidence="8" type="ORF">BBG20_16105</name>
</gene>
<dbReference type="Pfam" id="PF02776">
    <property type="entry name" value="TPP_enzyme_N"/>
    <property type="match status" value="1"/>
</dbReference>
<dbReference type="RefSeq" id="WP_065905040.1">
    <property type="nucleotide sequence ID" value="NZ_MAUE01000023.1"/>
</dbReference>
<accession>A0ABX2YWY5</accession>
<dbReference type="InterPro" id="IPR029061">
    <property type="entry name" value="THDP-binding"/>
</dbReference>
<evidence type="ECO:0000259" key="5">
    <source>
        <dbReference type="Pfam" id="PF00205"/>
    </source>
</evidence>
<feature type="domain" description="Thiamine pyrophosphate enzyme TPP-binding" evidence="6">
    <location>
        <begin position="420"/>
        <end position="565"/>
    </location>
</feature>
<dbReference type="InterPro" id="IPR029035">
    <property type="entry name" value="DHS-like_NAD/FAD-binding_dom"/>
</dbReference>
<evidence type="ECO:0000256" key="2">
    <source>
        <dbReference type="ARBA" id="ARBA00007812"/>
    </source>
</evidence>
<dbReference type="InterPro" id="IPR012000">
    <property type="entry name" value="Thiamin_PyroP_enz_cen_dom"/>
</dbReference>
<evidence type="ECO:0000313" key="8">
    <source>
        <dbReference type="EMBL" id="OCW25457.1"/>
    </source>
</evidence>
<evidence type="ECO:0000313" key="9">
    <source>
        <dbReference type="Proteomes" id="UP000095081"/>
    </source>
</evidence>
<feature type="domain" description="Thiamine pyrophosphate enzyme N-terminal TPP-binding" evidence="7">
    <location>
        <begin position="9"/>
        <end position="123"/>
    </location>
</feature>
<reference evidence="8 9" key="1">
    <citation type="submission" date="2016-06" db="EMBL/GenBank/DDBJ databases">
        <title>Draft genome sequence of Pseudomonas sp. S1E40, a novel strain antagonistic activity to fungal plant pathogen.</title>
        <authorList>
            <person name="Tambong J.T."/>
            <person name="Tchagang C."/>
            <person name="Xu R."/>
        </authorList>
    </citation>
    <scope>NUCLEOTIDE SEQUENCE [LARGE SCALE GENOMIC DNA]</scope>
    <source>
        <strain evidence="8 9">S1E40</strain>
    </source>
</reference>
<evidence type="ECO:0000256" key="4">
    <source>
        <dbReference type="RuleBase" id="RU362132"/>
    </source>
</evidence>
<comment type="cofactor">
    <cofactor evidence="1">
        <name>thiamine diphosphate</name>
        <dbReference type="ChEBI" id="CHEBI:58937"/>
    </cofactor>
</comment>
<dbReference type="Proteomes" id="UP000095081">
    <property type="component" value="Unassembled WGS sequence"/>
</dbReference>
<feature type="domain" description="Thiamine pyrophosphate enzyme central" evidence="5">
    <location>
        <begin position="205"/>
        <end position="345"/>
    </location>
</feature>
<dbReference type="Pfam" id="PF00205">
    <property type="entry name" value="TPP_enzyme_M"/>
    <property type="match status" value="1"/>
</dbReference>
<dbReference type="SUPFAM" id="SSF52518">
    <property type="entry name" value="Thiamin diphosphate-binding fold (THDP-binding)"/>
    <property type="match status" value="2"/>
</dbReference>
<comment type="similarity">
    <text evidence="2 4">Belongs to the TPP enzyme family.</text>
</comment>
<dbReference type="PROSITE" id="PS00187">
    <property type="entry name" value="TPP_ENZYMES"/>
    <property type="match status" value="1"/>
</dbReference>
<proteinExistence type="inferred from homology"/>
<dbReference type="CDD" id="cd00568">
    <property type="entry name" value="TPP_enzymes"/>
    <property type="match status" value="1"/>
</dbReference>
<dbReference type="InterPro" id="IPR011766">
    <property type="entry name" value="TPP_enzyme_TPP-bd"/>
</dbReference>
<dbReference type="PANTHER" id="PTHR18968">
    <property type="entry name" value="THIAMINE PYROPHOSPHATE ENZYMES"/>
    <property type="match status" value="1"/>
</dbReference>
<comment type="caution">
    <text evidence="8">The sequence shown here is derived from an EMBL/GenBank/DDBJ whole genome shotgun (WGS) entry which is preliminary data.</text>
</comment>
<dbReference type="CDD" id="cd07035">
    <property type="entry name" value="TPP_PYR_POX_like"/>
    <property type="match status" value="1"/>
</dbReference>
<dbReference type="Gene3D" id="3.40.50.970">
    <property type="match status" value="2"/>
</dbReference>
<name>A0ABX2YWY5_9PSED</name>
<keyword evidence="9" id="KW-1185">Reference proteome</keyword>
<evidence type="ECO:0000256" key="3">
    <source>
        <dbReference type="ARBA" id="ARBA00023052"/>
    </source>
</evidence>
<organism evidence="8 9">
    <name type="scientific">Pseudomonas aylmerensis</name>
    <dbReference type="NCBI Taxonomy" id="1869229"/>
    <lineage>
        <taxon>Bacteria</taxon>
        <taxon>Pseudomonadati</taxon>
        <taxon>Pseudomonadota</taxon>
        <taxon>Gammaproteobacteria</taxon>
        <taxon>Pseudomonadales</taxon>
        <taxon>Pseudomonadaceae</taxon>
        <taxon>Pseudomonas</taxon>
    </lineage>
</organism>
<evidence type="ECO:0000259" key="7">
    <source>
        <dbReference type="Pfam" id="PF02776"/>
    </source>
</evidence>
<protein>
    <submittedName>
        <fullName evidence="8">Acetolactate synthase</fullName>
    </submittedName>
</protein>
<dbReference type="EMBL" id="MAUE01000023">
    <property type="protein sequence ID" value="OCW25457.1"/>
    <property type="molecule type" value="Genomic_DNA"/>
</dbReference>
<evidence type="ECO:0000259" key="6">
    <source>
        <dbReference type="Pfam" id="PF02775"/>
    </source>
</evidence>
<dbReference type="InterPro" id="IPR012001">
    <property type="entry name" value="Thiamin_PyroP_enz_TPP-bd_dom"/>
</dbReference>
<evidence type="ECO:0000256" key="1">
    <source>
        <dbReference type="ARBA" id="ARBA00001964"/>
    </source>
</evidence>
<dbReference type="InterPro" id="IPR000399">
    <property type="entry name" value="TPP-bd_CS"/>
</dbReference>
<dbReference type="InterPro" id="IPR045229">
    <property type="entry name" value="TPP_enz"/>
</dbReference>
<dbReference type="PANTHER" id="PTHR18968:SF13">
    <property type="entry name" value="ACETOLACTATE SYNTHASE CATALYTIC SUBUNIT, MITOCHONDRIAL"/>
    <property type="match status" value="1"/>
</dbReference>
<dbReference type="Pfam" id="PF02775">
    <property type="entry name" value="TPP_enzyme_C"/>
    <property type="match status" value="1"/>
</dbReference>
<keyword evidence="3 4" id="KW-0786">Thiamine pyrophosphate</keyword>
<sequence>MTDTKTKKMTGGQIVVEYLIREKVPYVFGIPGHGNTALLDAFVDRKDEITLVPAMHEQGASHMADGFYRSSGQIAAVCASIGPGATNTLTGIATAFADSLPQLVISGGVHTYMLGKGVLQELDRPHGDNFPRMAEPVVKRWWQPGTVAQLPGVMTQAFNVMLEGRRGPTLINLPQDLQAECAEIELPAPQTHRGHGRLHGDPADIARAVYLLMSAERPVIMAGGGVIAANASDDLVAIAEHLGAAVTTSFMGKGSIPEDHPLYAWPCGDLGSIPGNAMTREADVILAVGCRFSDRITSSYRPGVTFDIPNKTQLIQIDIDGFELGKNYPVEVGIVGDAGPILQALLAALRDSGSARDYSTSPMFQRLQHLKAKWEEHLAPLRTCNQSPMTVSQVLFEARKILPRNTIVVTDSSNPQNQVFNEFPVYGPKQHITPGGFSGIGFALPAAIGAKMGAPNQPVVAICGDGAFLQTGQELATAVMMGVPAIFLIINNGGWGAIRNLQLNMFGEDREIITDFRTPDGASWSANIADFAKSLGAAAERVTDPLQIGAAVDRALASNQPYVIEAICSIERPWSNMHPTGWWDITVPDYLGEYRDEYVKNRGF</sequence>
<dbReference type="SUPFAM" id="SSF52467">
    <property type="entry name" value="DHS-like NAD/FAD-binding domain"/>
    <property type="match status" value="1"/>
</dbReference>